<keyword evidence="3" id="KW-1185">Reference proteome</keyword>
<sequence length="305" mass="35567">MANESFELTNELIEQIIFAMENQKEKFFLDPAVPSIVSKSAEGTGNRISPLYDLPDWEPSDGYRLMEQFVLNLRNPVYREHLSSILHCGSGVFRKFKDALNQRPDIERKWFSFKELNMKRRVLDWYNILRLEWGLDVWEEDFNGEYSPVLTDFSIDLCREEQLPRINRMDRDAFSEIYQSCPSDYISDLFRRFRDGFEPEISEESRIFLAESPDGEIVGFVWITAEVLEKGTVLGRIRQIYVLPEYRGLGLAEKLKEKALEDSMLKSCSFLEIDVPAGAEFIMNNLIQYGFKKNSTMLVLSQNAD</sequence>
<protein>
    <submittedName>
        <fullName evidence="2">Ribosomal protein S18 acetylase RimI-like enzyme</fullName>
    </submittedName>
</protein>
<evidence type="ECO:0000259" key="1">
    <source>
        <dbReference type="PROSITE" id="PS51186"/>
    </source>
</evidence>
<proteinExistence type="predicted"/>
<feature type="domain" description="N-acetyltransferase" evidence="1">
    <location>
        <begin position="161"/>
        <end position="305"/>
    </location>
</feature>
<reference evidence="2 3" key="1">
    <citation type="submission" date="2020-08" db="EMBL/GenBank/DDBJ databases">
        <title>Genomic Encyclopedia of Type Strains, Phase IV (KMG-IV): sequencing the most valuable type-strain genomes for metagenomic binning, comparative biology and taxonomic classification.</title>
        <authorList>
            <person name="Goeker M."/>
        </authorList>
    </citation>
    <scope>NUCLEOTIDE SEQUENCE [LARGE SCALE GENOMIC DNA]</scope>
    <source>
        <strain evidence="2 3">DSM 2461</strain>
    </source>
</reference>
<evidence type="ECO:0000313" key="2">
    <source>
        <dbReference type="EMBL" id="MBB6481136.1"/>
    </source>
</evidence>
<dbReference type="Proteomes" id="UP000587760">
    <property type="component" value="Unassembled WGS sequence"/>
</dbReference>
<dbReference type="InterPro" id="IPR016181">
    <property type="entry name" value="Acyl_CoA_acyltransferase"/>
</dbReference>
<dbReference type="Gene3D" id="3.40.630.30">
    <property type="match status" value="1"/>
</dbReference>
<organism evidence="2 3">
    <name type="scientific">Spirochaeta isovalerica</name>
    <dbReference type="NCBI Taxonomy" id="150"/>
    <lineage>
        <taxon>Bacteria</taxon>
        <taxon>Pseudomonadati</taxon>
        <taxon>Spirochaetota</taxon>
        <taxon>Spirochaetia</taxon>
        <taxon>Spirochaetales</taxon>
        <taxon>Spirochaetaceae</taxon>
        <taxon>Spirochaeta</taxon>
    </lineage>
</organism>
<keyword evidence="2" id="KW-0689">Ribosomal protein</keyword>
<dbReference type="InterPro" id="IPR000182">
    <property type="entry name" value="GNAT_dom"/>
</dbReference>
<dbReference type="CDD" id="cd04301">
    <property type="entry name" value="NAT_SF"/>
    <property type="match status" value="1"/>
</dbReference>
<dbReference type="RefSeq" id="WP_184747380.1">
    <property type="nucleotide sequence ID" value="NZ_JACHGJ010000005.1"/>
</dbReference>
<dbReference type="Pfam" id="PF00583">
    <property type="entry name" value="Acetyltransf_1"/>
    <property type="match status" value="1"/>
</dbReference>
<dbReference type="EMBL" id="JACHGJ010000005">
    <property type="protein sequence ID" value="MBB6481136.1"/>
    <property type="molecule type" value="Genomic_DNA"/>
</dbReference>
<dbReference type="PROSITE" id="PS51186">
    <property type="entry name" value="GNAT"/>
    <property type="match status" value="1"/>
</dbReference>
<gene>
    <name evidence="2" type="ORF">HNR50_002809</name>
</gene>
<name>A0A841RBQ8_9SPIO</name>
<comment type="caution">
    <text evidence="2">The sequence shown here is derived from an EMBL/GenBank/DDBJ whole genome shotgun (WGS) entry which is preliminary data.</text>
</comment>
<dbReference type="GO" id="GO:0016747">
    <property type="term" value="F:acyltransferase activity, transferring groups other than amino-acyl groups"/>
    <property type="evidence" value="ECO:0007669"/>
    <property type="project" value="InterPro"/>
</dbReference>
<dbReference type="SUPFAM" id="SSF55729">
    <property type="entry name" value="Acyl-CoA N-acyltransferases (Nat)"/>
    <property type="match status" value="1"/>
</dbReference>
<accession>A0A841RBQ8</accession>
<keyword evidence="2" id="KW-0687">Ribonucleoprotein</keyword>
<dbReference type="GO" id="GO:0005840">
    <property type="term" value="C:ribosome"/>
    <property type="evidence" value="ECO:0007669"/>
    <property type="project" value="UniProtKB-KW"/>
</dbReference>
<dbReference type="AlphaFoldDB" id="A0A841RBQ8"/>
<evidence type="ECO:0000313" key="3">
    <source>
        <dbReference type="Proteomes" id="UP000587760"/>
    </source>
</evidence>